<dbReference type="InterPro" id="IPR055247">
    <property type="entry name" value="InsJ-like_HTH"/>
</dbReference>
<evidence type="ECO:0000313" key="4">
    <source>
        <dbReference type="EMBL" id="MBM9503248.1"/>
    </source>
</evidence>
<reference evidence="4 5" key="1">
    <citation type="submission" date="2021-01" db="EMBL/GenBank/DDBJ databases">
        <title>Streptomyces acididurans sp. nov., isolated from a peat swamp forest soil.</title>
        <authorList>
            <person name="Chantavorakit T."/>
            <person name="Duangmal K."/>
        </authorList>
    </citation>
    <scope>NUCLEOTIDE SEQUENCE [LARGE SCALE GENOMIC DNA]</scope>
    <source>
        <strain evidence="4 5">KK5PA1</strain>
    </source>
</reference>
<gene>
    <name evidence="4" type="ORF">ITX44_01635</name>
</gene>
<keyword evidence="5" id="KW-1185">Reference proteome</keyword>
<evidence type="ECO:0000259" key="3">
    <source>
        <dbReference type="Pfam" id="PF13518"/>
    </source>
</evidence>
<dbReference type="InterPro" id="IPR001584">
    <property type="entry name" value="Integrase_cat-core"/>
</dbReference>
<name>A0ABS2TIS1_9ACTN</name>
<dbReference type="Proteomes" id="UP000749040">
    <property type="component" value="Unassembled WGS sequence"/>
</dbReference>
<feature type="region of interest" description="Disordered" evidence="1">
    <location>
        <begin position="26"/>
        <end position="79"/>
    </location>
</feature>
<evidence type="ECO:0000259" key="2">
    <source>
        <dbReference type="Pfam" id="PF00665"/>
    </source>
</evidence>
<sequence>MVDDQWPLRRAAERFHVSPTTAKRWADRYRESGPGGMADRSSRPHFSPRRTPIRKKLGTIPNGGGHQVLGRQAGRKNRTGGGYSYLHNAVDDHSRLAYSEILADEKKEAASAFWTRAQNFFSQAGITVHRVLTDNGSCYRSRTRAVLKGLPPASRVPNLSGQYT</sequence>
<accession>A0ABS2TIS1</accession>
<dbReference type="EMBL" id="JADKYB010000001">
    <property type="protein sequence ID" value="MBM9503248.1"/>
    <property type="molecule type" value="Genomic_DNA"/>
</dbReference>
<dbReference type="InterPro" id="IPR036397">
    <property type="entry name" value="RNaseH_sf"/>
</dbReference>
<dbReference type="Pfam" id="PF00665">
    <property type="entry name" value="rve"/>
    <property type="match status" value="1"/>
</dbReference>
<comment type="caution">
    <text evidence="4">The sequence shown here is derived from an EMBL/GenBank/DDBJ whole genome shotgun (WGS) entry which is preliminary data.</text>
</comment>
<dbReference type="InterPro" id="IPR012337">
    <property type="entry name" value="RNaseH-like_sf"/>
</dbReference>
<feature type="compositionally biased region" description="Basic residues" evidence="1">
    <location>
        <begin position="46"/>
        <end position="57"/>
    </location>
</feature>
<dbReference type="SUPFAM" id="SSF53098">
    <property type="entry name" value="Ribonuclease H-like"/>
    <property type="match status" value="1"/>
</dbReference>
<feature type="domain" description="Integrase catalytic" evidence="2">
    <location>
        <begin position="79"/>
        <end position="143"/>
    </location>
</feature>
<dbReference type="SUPFAM" id="SSF46689">
    <property type="entry name" value="Homeodomain-like"/>
    <property type="match status" value="1"/>
</dbReference>
<feature type="domain" description="Insertion element IS150 protein InsJ-like helix-turn-helix" evidence="3">
    <location>
        <begin position="3"/>
        <end position="45"/>
    </location>
</feature>
<protein>
    <submittedName>
        <fullName evidence="4">DDE-type integrase/transposase/recombinase</fullName>
    </submittedName>
</protein>
<proteinExistence type="predicted"/>
<dbReference type="Pfam" id="PF13518">
    <property type="entry name" value="HTH_28"/>
    <property type="match status" value="1"/>
</dbReference>
<dbReference type="InterPro" id="IPR009057">
    <property type="entry name" value="Homeodomain-like_sf"/>
</dbReference>
<organism evidence="4 5">
    <name type="scientific">Actinacidiphila acididurans</name>
    <dbReference type="NCBI Taxonomy" id="2784346"/>
    <lineage>
        <taxon>Bacteria</taxon>
        <taxon>Bacillati</taxon>
        <taxon>Actinomycetota</taxon>
        <taxon>Actinomycetes</taxon>
        <taxon>Kitasatosporales</taxon>
        <taxon>Streptomycetaceae</taxon>
        <taxon>Actinacidiphila</taxon>
    </lineage>
</organism>
<evidence type="ECO:0000313" key="5">
    <source>
        <dbReference type="Proteomes" id="UP000749040"/>
    </source>
</evidence>
<evidence type="ECO:0000256" key="1">
    <source>
        <dbReference type="SAM" id="MobiDB-lite"/>
    </source>
</evidence>
<dbReference type="Gene3D" id="3.30.420.10">
    <property type="entry name" value="Ribonuclease H-like superfamily/Ribonuclease H"/>
    <property type="match status" value="1"/>
</dbReference>